<dbReference type="CDD" id="cd03487">
    <property type="entry name" value="RT_Bac_retron_II"/>
    <property type="match status" value="1"/>
</dbReference>
<accession>A0ABS2WJ20</accession>
<dbReference type="EMBL" id="JAFHAP010000008">
    <property type="protein sequence ID" value="MBN2909557.1"/>
    <property type="molecule type" value="Genomic_DNA"/>
</dbReference>
<evidence type="ECO:0000256" key="1">
    <source>
        <dbReference type="ARBA" id="ARBA00012493"/>
    </source>
</evidence>
<dbReference type="PRINTS" id="PR00866">
    <property type="entry name" value="RNADNAPOLMS"/>
</dbReference>
<evidence type="ECO:0000256" key="9">
    <source>
        <dbReference type="ARBA" id="ARBA00048173"/>
    </source>
</evidence>
<evidence type="ECO:0000313" key="12">
    <source>
        <dbReference type="EMBL" id="MBN2909557.1"/>
    </source>
</evidence>
<keyword evidence="3" id="KW-0548">Nucleotidyltransferase</keyword>
<gene>
    <name evidence="12" type="ORF">JQC72_08455</name>
</gene>
<dbReference type="Proteomes" id="UP001177120">
    <property type="component" value="Unassembled WGS sequence"/>
</dbReference>
<proteinExistence type="inferred from homology"/>
<keyword evidence="4" id="KW-0479">Metal-binding</keyword>
<evidence type="ECO:0000256" key="8">
    <source>
        <dbReference type="ARBA" id="ARBA00034120"/>
    </source>
</evidence>
<keyword evidence="2" id="KW-0808">Transferase</keyword>
<reference evidence="12" key="1">
    <citation type="journal article" date="2024" name="Int. J. Syst. Evol. Microbiol.">
        <title>Polycladomyces zharkentensis sp. nov., a novel thermophilic cellulose- and starch-degrading member of the Bacillota from a geothermal aquifer in Kazakhstan.</title>
        <authorList>
            <person name="Mashzhan A."/>
            <person name="Kistaubayeva A."/>
            <person name="Javier-Lopez R."/>
            <person name="Bissenova U."/>
            <person name="Bissenbay A."/>
            <person name="Birkeland N.K."/>
        </authorList>
    </citation>
    <scope>NUCLEOTIDE SEQUENCE</scope>
    <source>
        <strain evidence="12">ZKZ2T</strain>
    </source>
</reference>
<feature type="coiled-coil region" evidence="10">
    <location>
        <begin position="50"/>
        <end position="109"/>
    </location>
</feature>
<evidence type="ECO:0000256" key="3">
    <source>
        <dbReference type="ARBA" id="ARBA00022695"/>
    </source>
</evidence>
<organism evidence="12 13">
    <name type="scientific">Polycladomyces zharkentensis</name>
    <dbReference type="NCBI Taxonomy" id="2807616"/>
    <lineage>
        <taxon>Bacteria</taxon>
        <taxon>Bacillati</taxon>
        <taxon>Bacillota</taxon>
        <taxon>Bacilli</taxon>
        <taxon>Bacillales</taxon>
        <taxon>Thermoactinomycetaceae</taxon>
        <taxon>Polycladomyces</taxon>
    </lineage>
</organism>
<dbReference type="PANTHER" id="PTHR34047">
    <property type="entry name" value="NUCLEAR INTRON MATURASE 1, MITOCHONDRIAL-RELATED"/>
    <property type="match status" value="1"/>
</dbReference>
<dbReference type="InterPro" id="IPR051083">
    <property type="entry name" value="GrpII_Intron_Splice-Mob/Def"/>
</dbReference>
<dbReference type="EC" id="2.7.7.49" evidence="1"/>
<evidence type="ECO:0000256" key="6">
    <source>
        <dbReference type="ARBA" id="ARBA00022918"/>
    </source>
</evidence>
<keyword evidence="5" id="KW-0460">Magnesium</keyword>
<comment type="caution">
    <text evidence="12">The sequence shown here is derived from an EMBL/GenBank/DDBJ whole genome shotgun (WGS) entry which is preliminary data.</text>
</comment>
<evidence type="ECO:0000256" key="10">
    <source>
        <dbReference type="SAM" id="Coils"/>
    </source>
</evidence>
<comment type="catalytic activity">
    <reaction evidence="9">
        <text>DNA(n) + a 2'-deoxyribonucleoside 5'-triphosphate = DNA(n+1) + diphosphate</text>
        <dbReference type="Rhea" id="RHEA:22508"/>
        <dbReference type="Rhea" id="RHEA-COMP:17339"/>
        <dbReference type="Rhea" id="RHEA-COMP:17340"/>
        <dbReference type="ChEBI" id="CHEBI:33019"/>
        <dbReference type="ChEBI" id="CHEBI:61560"/>
        <dbReference type="ChEBI" id="CHEBI:173112"/>
        <dbReference type="EC" id="2.7.7.49"/>
    </reaction>
</comment>
<keyword evidence="10" id="KW-0175">Coiled coil</keyword>
<protein>
    <recommendedName>
        <fullName evidence="1">RNA-directed DNA polymerase</fullName>
        <ecNumber evidence="1">2.7.7.49</ecNumber>
    </recommendedName>
</protein>
<name>A0ABS2WJ20_9BACL</name>
<keyword evidence="7" id="KW-0051">Antiviral defense</keyword>
<dbReference type="Pfam" id="PF00078">
    <property type="entry name" value="RVT_1"/>
    <property type="match status" value="1"/>
</dbReference>
<dbReference type="RefSeq" id="WP_205494744.1">
    <property type="nucleotide sequence ID" value="NZ_JAFHAP010000008.1"/>
</dbReference>
<feature type="domain" description="Reverse transcriptase" evidence="11">
    <location>
        <begin position="169"/>
        <end position="401"/>
    </location>
</feature>
<dbReference type="PROSITE" id="PS50878">
    <property type="entry name" value="RT_POL"/>
    <property type="match status" value="1"/>
</dbReference>
<evidence type="ECO:0000256" key="4">
    <source>
        <dbReference type="ARBA" id="ARBA00022723"/>
    </source>
</evidence>
<evidence type="ECO:0000256" key="7">
    <source>
        <dbReference type="ARBA" id="ARBA00023118"/>
    </source>
</evidence>
<dbReference type="PANTHER" id="PTHR34047:SF7">
    <property type="entry name" value="RNA-DIRECTED DNA POLYMERASE"/>
    <property type="match status" value="1"/>
</dbReference>
<dbReference type="SUPFAM" id="SSF56672">
    <property type="entry name" value="DNA/RNA polymerases"/>
    <property type="match status" value="1"/>
</dbReference>
<dbReference type="GO" id="GO:0003964">
    <property type="term" value="F:RNA-directed DNA polymerase activity"/>
    <property type="evidence" value="ECO:0007669"/>
    <property type="project" value="UniProtKB-KW"/>
</dbReference>
<dbReference type="InterPro" id="IPR043502">
    <property type="entry name" value="DNA/RNA_pol_sf"/>
</dbReference>
<comment type="similarity">
    <text evidence="8">Belongs to the bacterial reverse transcriptase family.</text>
</comment>
<evidence type="ECO:0000256" key="5">
    <source>
        <dbReference type="ARBA" id="ARBA00022842"/>
    </source>
</evidence>
<sequence>MAEGENRPLTREEWIARVREEGREETIRSEMIRLGFWSNDSLPEEERRQQALEDEEYRRLRQKLAELQRESAKLENIDQLLKEARRKRIEESKKKRAERKERRERERAEAKKRWESYRQHHIVHAGVGVSGGLQETEWDEEKLRQHQLPLIRTAEELAEAMGITLSRLKWLTYHRQTATVCHYYRFTIPKKSGGRREISSPKKALREAQSWIKEQILDRIPPHPAACGFVPGKSTLDHARQHLRQHVVVKMDLKDFFPSITFYRVKGLFQSFGYSELISTLLALLCTEPPRKEVTFDGKVYHVAIGERQLPQGACTSPAITNLICRSLDRRLEGLAKAKGFRYSRYADDLAFSGGIDGEQQIGSLLNMARRIIRDERFEVQEEKTRVMRSSNRQKITGIVVNEKLNLRRRELRAFRALLHSVEKNGLAQENRHHHPDFWGYIKGMANYIRMVRPDWEARLAKQLVRIGKKHELPVPKWCQQAVVKG</sequence>
<evidence type="ECO:0000313" key="13">
    <source>
        <dbReference type="Proteomes" id="UP001177120"/>
    </source>
</evidence>
<dbReference type="InterPro" id="IPR000477">
    <property type="entry name" value="RT_dom"/>
</dbReference>
<keyword evidence="6 12" id="KW-0695">RNA-directed DNA polymerase</keyword>
<keyword evidence="13" id="KW-1185">Reference proteome</keyword>
<evidence type="ECO:0000256" key="2">
    <source>
        <dbReference type="ARBA" id="ARBA00022679"/>
    </source>
</evidence>
<evidence type="ECO:0000259" key="11">
    <source>
        <dbReference type="PROSITE" id="PS50878"/>
    </source>
</evidence>
<dbReference type="InterPro" id="IPR000123">
    <property type="entry name" value="Reverse_transcriptase_msDNA"/>
</dbReference>